<keyword evidence="3" id="KW-1185">Reference proteome</keyword>
<dbReference type="OrthoDB" id="359789at2"/>
<accession>A0A850HGA9</accession>
<reference evidence="2" key="2">
    <citation type="submission" date="2020-02" db="EMBL/GenBank/DDBJ databases">
        <authorList>
            <person name="Littmann E."/>
            <person name="Sorbara M."/>
        </authorList>
    </citation>
    <scope>NUCLEOTIDE SEQUENCE</scope>
    <source>
        <strain evidence="2">MSK.17.11</strain>
        <strain evidence="1">MSK.17.38</strain>
    </source>
</reference>
<evidence type="ECO:0000313" key="3">
    <source>
        <dbReference type="Proteomes" id="UP000528555"/>
    </source>
</evidence>
<proteinExistence type="predicted"/>
<evidence type="ECO:0000313" key="1">
    <source>
        <dbReference type="EMBL" id="NSK14561.1"/>
    </source>
</evidence>
<dbReference type="AlphaFoldDB" id="A0A850HGA9"/>
<organism evidence="2 3">
    <name type="scientific">Dorea phocaeensis</name>
    <dbReference type="NCBI Taxonomy" id="2040291"/>
    <lineage>
        <taxon>Bacteria</taxon>
        <taxon>Bacillati</taxon>
        <taxon>Bacillota</taxon>
        <taxon>Clostridia</taxon>
        <taxon>Lachnospirales</taxon>
        <taxon>Lachnospiraceae</taxon>
        <taxon>Dorea</taxon>
    </lineage>
</organism>
<protein>
    <submittedName>
        <fullName evidence="2">Uncharacterized protein</fullName>
    </submittedName>
</protein>
<dbReference type="EMBL" id="JAAIUO010000003">
    <property type="protein sequence ID" value="NSK14561.1"/>
    <property type="molecule type" value="Genomic_DNA"/>
</dbReference>
<sequence>MTNKYFPDEEIKINDLYFICYMIERVARRIHQKNKYVVNTIGKEALEHLISVANVLHCENPLQVEDDWIEEYALAEGDFDITAVDKELAEKIPTALEMGKVYQRLISDTLVPEEDYVDGMIRVYNNEICDTIDNYNCSAFYEPSYVIARAYQNGGF</sequence>
<evidence type="ECO:0000313" key="4">
    <source>
        <dbReference type="Proteomes" id="UP000701680"/>
    </source>
</evidence>
<comment type="caution">
    <text evidence="2">The sequence shown here is derived from an EMBL/GenBank/DDBJ whole genome shotgun (WGS) entry which is preliminary data.</text>
</comment>
<dbReference type="RefSeq" id="WP_101694993.1">
    <property type="nucleotide sequence ID" value="NZ_JAAITX010000003.1"/>
</dbReference>
<evidence type="ECO:0000313" key="2">
    <source>
        <dbReference type="EMBL" id="NVH58335.1"/>
    </source>
</evidence>
<gene>
    <name evidence="2" type="ORF">G5A66_06665</name>
    <name evidence="1" type="ORF">G5A75_06685</name>
</gene>
<dbReference type="Proteomes" id="UP000528555">
    <property type="component" value="Unassembled WGS sequence"/>
</dbReference>
<dbReference type="EMBL" id="JAAITX010000003">
    <property type="protein sequence ID" value="NVH58335.1"/>
    <property type="molecule type" value="Genomic_DNA"/>
</dbReference>
<dbReference type="Proteomes" id="UP000701680">
    <property type="component" value="Unassembled WGS sequence"/>
</dbReference>
<name>A0A850HGA9_9FIRM</name>
<reference evidence="3 4" key="1">
    <citation type="journal article" date="2020" name="Cell Host Microbe">
        <title>Functional and Genomic Variation between Human-Derived Isolates of Lachnospiraceae Reveals Inter- and Intra-Species Diversity.</title>
        <authorList>
            <person name="Sorbara M.T."/>
            <person name="Littmann E.R."/>
            <person name="Fontana E."/>
            <person name="Moody T.U."/>
            <person name="Kohout C.E."/>
            <person name="Gjonbalaj M."/>
            <person name="Eaton V."/>
            <person name="Seok R."/>
            <person name="Leiner I.M."/>
            <person name="Pamer E.G."/>
        </authorList>
    </citation>
    <scope>NUCLEOTIDE SEQUENCE [LARGE SCALE GENOMIC DNA]</scope>
    <source>
        <strain evidence="2 3">MSK.17.11</strain>
        <strain evidence="1 4">MSK.17.38</strain>
    </source>
</reference>